<protein>
    <submittedName>
        <fullName evidence="2">Copper chaperone</fullName>
    </submittedName>
</protein>
<dbReference type="EMBL" id="FOAN01000006">
    <property type="protein sequence ID" value="SEL93755.1"/>
    <property type="molecule type" value="Genomic_DNA"/>
</dbReference>
<reference evidence="3" key="1">
    <citation type="submission" date="2016-10" db="EMBL/GenBank/DDBJ databases">
        <authorList>
            <person name="Varghese N."/>
            <person name="Submissions S."/>
        </authorList>
    </citation>
    <scope>NUCLEOTIDE SEQUENCE [LARGE SCALE GENOMIC DNA]</scope>
    <source>
        <strain evidence="3">LMG 26383,CCUG 61248,R- 45681</strain>
    </source>
</reference>
<evidence type="ECO:0000313" key="3">
    <source>
        <dbReference type="Proteomes" id="UP000199664"/>
    </source>
</evidence>
<organism evidence="2 3">
    <name type="scientific">Bosea lupini</name>
    <dbReference type="NCBI Taxonomy" id="1036779"/>
    <lineage>
        <taxon>Bacteria</taxon>
        <taxon>Pseudomonadati</taxon>
        <taxon>Pseudomonadota</taxon>
        <taxon>Alphaproteobacteria</taxon>
        <taxon>Hyphomicrobiales</taxon>
        <taxon>Boseaceae</taxon>
        <taxon>Bosea</taxon>
    </lineage>
</organism>
<sequence length="88" mass="8682">MCSCQQHSTTASAVTPTPGGAVSFRVEDMACGHCAGAIKQAVEGKVPGTSVTADPGSKLVSVEGSADVAAIRSAISTAGYTPGEELVD</sequence>
<dbReference type="Pfam" id="PF00403">
    <property type="entry name" value="HMA"/>
    <property type="match status" value="1"/>
</dbReference>
<dbReference type="PROSITE" id="PS50846">
    <property type="entry name" value="HMA_2"/>
    <property type="match status" value="1"/>
</dbReference>
<dbReference type="Gene3D" id="3.30.70.100">
    <property type="match status" value="1"/>
</dbReference>
<dbReference type="STRING" id="1036779.SAMN04515666_106182"/>
<accession>A0A1H7UAQ0</accession>
<evidence type="ECO:0000259" key="1">
    <source>
        <dbReference type="PROSITE" id="PS50846"/>
    </source>
</evidence>
<feature type="domain" description="HMA" evidence="1">
    <location>
        <begin position="20"/>
        <end position="83"/>
    </location>
</feature>
<dbReference type="Proteomes" id="UP000199664">
    <property type="component" value="Unassembled WGS sequence"/>
</dbReference>
<keyword evidence="3" id="KW-1185">Reference proteome</keyword>
<proteinExistence type="predicted"/>
<dbReference type="AlphaFoldDB" id="A0A1H7UAQ0"/>
<dbReference type="GO" id="GO:0046872">
    <property type="term" value="F:metal ion binding"/>
    <property type="evidence" value="ECO:0007669"/>
    <property type="project" value="InterPro"/>
</dbReference>
<dbReference type="CDD" id="cd00371">
    <property type="entry name" value="HMA"/>
    <property type="match status" value="1"/>
</dbReference>
<dbReference type="InterPro" id="IPR006121">
    <property type="entry name" value="HMA_dom"/>
</dbReference>
<evidence type="ECO:0000313" key="2">
    <source>
        <dbReference type="EMBL" id="SEL93755.1"/>
    </source>
</evidence>
<gene>
    <name evidence="2" type="ORF">SAMN04515666_106182</name>
</gene>
<dbReference type="InterPro" id="IPR036163">
    <property type="entry name" value="HMA_dom_sf"/>
</dbReference>
<dbReference type="SUPFAM" id="SSF55008">
    <property type="entry name" value="HMA, heavy metal-associated domain"/>
    <property type="match status" value="1"/>
</dbReference>
<dbReference type="OrthoDB" id="9801832at2"/>
<name>A0A1H7UAQ0_9HYPH</name>